<keyword evidence="1" id="KW-0677">Repeat</keyword>
<dbReference type="PANTHER" id="PTHR45641:SF19">
    <property type="entry name" value="NEPHROCYSTIN-3"/>
    <property type="match status" value="1"/>
</dbReference>
<keyword evidence="2 3" id="KW-0802">TPR repeat</keyword>
<evidence type="ECO:0000256" key="2">
    <source>
        <dbReference type="ARBA" id="ARBA00022803"/>
    </source>
</evidence>
<dbReference type="SUPFAM" id="SSF48452">
    <property type="entry name" value="TPR-like"/>
    <property type="match status" value="1"/>
</dbReference>
<feature type="repeat" description="TPR" evidence="3">
    <location>
        <begin position="127"/>
        <end position="160"/>
    </location>
</feature>
<dbReference type="RefSeq" id="WP_015534032.1">
    <property type="nucleotide sequence ID" value="NZ_BLYL01000016.1"/>
</dbReference>
<dbReference type="SMART" id="SM00028">
    <property type="entry name" value="TPR"/>
    <property type="match status" value="5"/>
</dbReference>
<dbReference type="EMBL" id="BLYL01000016">
    <property type="protein sequence ID" value="GFO95286.1"/>
    <property type="molecule type" value="Genomic_DNA"/>
</dbReference>
<evidence type="ECO:0000313" key="4">
    <source>
        <dbReference type="EMBL" id="GFO95286.1"/>
    </source>
</evidence>
<name>A0AAI9K6G8_9FIRM</name>
<reference evidence="4" key="1">
    <citation type="submission" date="2020-06" db="EMBL/GenBank/DDBJ databases">
        <title>Characterization of fructooligosaccharide metabolism and fructooligosaccharide-degrading enzymes in human commensal butyrate producers.</title>
        <authorList>
            <person name="Tanno H."/>
            <person name="Fujii T."/>
            <person name="Hirano K."/>
            <person name="Maeno S."/>
            <person name="Tonozuka T."/>
            <person name="Sakamoto M."/>
            <person name="Ohkuma M."/>
            <person name="Tochio T."/>
            <person name="Endo A."/>
        </authorList>
    </citation>
    <scope>NUCLEOTIDE SEQUENCE</scope>
    <source>
        <strain evidence="4">JCM 31265</strain>
    </source>
</reference>
<evidence type="ECO:0000256" key="3">
    <source>
        <dbReference type="PROSITE-ProRule" id="PRU00339"/>
    </source>
</evidence>
<dbReference type="Proteomes" id="UP000660047">
    <property type="component" value="Unassembled WGS sequence"/>
</dbReference>
<comment type="caution">
    <text evidence="4">The sequence shown here is derived from an EMBL/GenBank/DDBJ whole genome shotgun (WGS) entry which is preliminary data.</text>
</comment>
<evidence type="ECO:0008006" key="6">
    <source>
        <dbReference type="Google" id="ProtNLM"/>
    </source>
</evidence>
<dbReference type="InterPro" id="IPR011990">
    <property type="entry name" value="TPR-like_helical_dom_sf"/>
</dbReference>
<evidence type="ECO:0000256" key="1">
    <source>
        <dbReference type="ARBA" id="ARBA00022737"/>
    </source>
</evidence>
<dbReference type="Pfam" id="PF13424">
    <property type="entry name" value="TPR_12"/>
    <property type="match status" value="2"/>
</dbReference>
<dbReference type="PROSITE" id="PS50005">
    <property type="entry name" value="TPR"/>
    <property type="match status" value="1"/>
</dbReference>
<accession>A0AAI9K6G8</accession>
<dbReference type="AlphaFoldDB" id="A0AAI9K6G8"/>
<evidence type="ECO:0000313" key="5">
    <source>
        <dbReference type="Proteomes" id="UP000660047"/>
    </source>
</evidence>
<organism evidence="4 5">
    <name type="scientific">Coprococcus eutactus</name>
    <dbReference type="NCBI Taxonomy" id="33043"/>
    <lineage>
        <taxon>Bacteria</taxon>
        <taxon>Bacillati</taxon>
        <taxon>Bacillota</taxon>
        <taxon>Clostridia</taxon>
        <taxon>Lachnospirales</taxon>
        <taxon>Lachnospiraceae</taxon>
        <taxon>Coprococcus</taxon>
    </lineage>
</organism>
<protein>
    <recommendedName>
        <fullName evidence="6">Tetratricopeptide repeat protein</fullName>
    </recommendedName>
</protein>
<dbReference type="Gene3D" id="1.25.40.10">
    <property type="entry name" value="Tetratricopeptide repeat domain"/>
    <property type="match status" value="2"/>
</dbReference>
<sequence>MNINEVFSGLDKLFAENRLPEVERYLTQALSDAEYEKDTDSMLAIYNELIGFHRTTGEHDKALYFCRQVMRLAHKMGIEDTVPYGTALMNIANENRAAGNLLEALSYCRKVYDIYSEQLGPYDILLAGYYNNVALIYQELGDYDKAVDALEHALSIIERHENAGTEIVATYANLGESLLRAGRLKEAQDKLTEAVRRYQLKGVRGYHYSAALSAVAEVWYRQEDYQQALKFYQLAAEELYSVYGDNDTYRVIMNNIETVKAKLQQQ</sequence>
<dbReference type="PANTHER" id="PTHR45641">
    <property type="entry name" value="TETRATRICOPEPTIDE REPEAT PROTEIN (AFU_ORTHOLOGUE AFUA_6G03870)"/>
    <property type="match status" value="1"/>
</dbReference>
<dbReference type="InterPro" id="IPR019734">
    <property type="entry name" value="TPR_rpt"/>
</dbReference>
<proteinExistence type="predicted"/>
<gene>
    <name evidence="4" type="ORF">COEU31_23320</name>
</gene>